<dbReference type="GO" id="GO:1990526">
    <property type="term" value="C:Ste12p-Dig1p-Dig2p complex"/>
    <property type="evidence" value="ECO:0007669"/>
    <property type="project" value="TreeGrafter"/>
</dbReference>
<sequence>MMDMDAYHQQQQRYYASSASSSSSSSTHPPYYYPPHSSAAAAPAVPHHSRSLPSASTTMPFSSTGTYSSASLVPPVMTYGHSTSSGSGSGSTSARSSQYSGSVHSSPEGGAVLDMLGFPSDAAVTTVPSMGLAGAGAGSAAHASSAGNGYGNTGLQAHVRGSYDNASGYYGGNSVEYSNTTGNVTSINHPNHHISSNNVISAASSSTSTISSGIPSSSKVPAIHPGAANGSPTHAPSISLTGTPLSRPLTHNEDQLLAHLDRLKFFLTTAPSRWSDDAASNSPTSSSVVNVNGVSNGMDGPVGTPLVPHPMPHPALNRFLLPSGEYVTCVLWNGLYHITGTDIVRSLVFRFEAFGRPVRNMKKFEEGVFSDLRNLKPGTDACLEEPKSPFLDLLFKFQCIRTQKKQKVFYWFSVPHDRLFLDALERDLKREKMGMESTTQIMGEPAMSFTYDPKRTLYEQFSKAQGAQEGEGELELNVRRAEEAAARSREERERMREQPSPHPMPHAGESESDEYGSAPSSRKASGAEPGKPFFNMFFEGSPNYKQRRKKGPAKQPLKPSGLSTGHSSEEEAFRHGYQDSPYLGDNGDDYDDVSAAAMFDGQVRMGAAHTPQEEMRRAAENQRVIQAAHIANLNQRAGSVPSGLRVDAYAHVHGSSSVVSSAPSSATHEQQHFPSRSSMGSVNVPNPTGSNSSLSAALMMSGGTATVAHERPHVEARATYPLMTSEQARLAGHSNTMPSLVSQGSMNPSVVSVTTGPPGGQKTKAFVCPLYSCSRLFKRMEHLKRHLRTHTMERPYQCNICQRRFSRADNLNQHTRTHERDGTAPMAVSMSTASSTAMSGLESTADAEAEETERLALAMLNSQPGSQYNLDACMVEVPTETVPYDGEEIHLPEGMTVPAPANGYFMGGNTANPAYSRLVTSPENSPSMGDGSQQLPQTADANQQLQWAARLQQQQQYQSQGYESFGSSQPSPAFTSNSVPSPLASSSMLMNSQTVSNAAYGAAQQGEYSNPSSAGSMSAPSHKLAFDHANMYPAALGLQNVGQNISAVPMAASGSTGPLRRFRSATPTIVRSNDTIRRPSTATSAAGEVITYSSSTRGYHPYAMTAMSNSAHSSPAPFQAQLDYAQVTDIEQQTRTVSRQSSHSHHSRSSSAQMNAPMQQGDEMQQLLDAAASDSVAATLTGYAPNASSASQYGEMYNSASQSPQVPQHGYVVGADGQYYAGAADGSSAMPMNVGYTTDQQQQQY</sequence>
<feature type="region of interest" description="Disordered" evidence="11">
    <location>
        <begin position="1"/>
        <end position="64"/>
    </location>
</feature>
<feature type="region of interest" description="Disordered" evidence="11">
    <location>
        <begin position="206"/>
        <end position="247"/>
    </location>
</feature>
<dbReference type="InParanoid" id="A0A0H2RX34"/>
<organism evidence="13 14">
    <name type="scientific">Schizopora paradoxa</name>
    <dbReference type="NCBI Taxonomy" id="27342"/>
    <lineage>
        <taxon>Eukaryota</taxon>
        <taxon>Fungi</taxon>
        <taxon>Dikarya</taxon>
        <taxon>Basidiomycota</taxon>
        <taxon>Agaricomycotina</taxon>
        <taxon>Agaricomycetes</taxon>
        <taxon>Hymenochaetales</taxon>
        <taxon>Schizoporaceae</taxon>
        <taxon>Schizopora</taxon>
    </lineage>
</organism>
<feature type="compositionally biased region" description="Low complexity" evidence="11">
    <location>
        <begin position="958"/>
        <end position="969"/>
    </location>
</feature>
<dbReference type="GO" id="GO:0005654">
    <property type="term" value="C:nucleoplasm"/>
    <property type="evidence" value="ECO:0007669"/>
    <property type="project" value="UniProtKB-SubCell"/>
</dbReference>
<feature type="region of interest" description="Disordered" evidence="11">
    <location>
        <begin position="1132"/>
        <end position="1159"/>
    </location>
</feature>
<keyword evidence="6" id="KW-0804">Transcription</keyword>
<keyword evidence="10" id="KW-0479">Metal-binding</keyword>
<evidence type="ECO:0000256" key="5">
    <source>
        <dbReference type="ARBA" id="ARBA00023015"/>
    </source>
</evidence>
<feature type="compositionally biased region" description="Low complexity" evidence="11">
    <location>
        <begin position="7"/>
        <end position="46"/>
    </location>
</feature>
<feature type="compositionally biased region" description="Polar residues" evidence="11">
    <location>
        <begin position="230"/>
        <end position="244"/>
    </location>
</feature>
<feature type="compositionally biased region" description="Low complexity" evidence="11">
    <location>
        <begin position="976"/>
        <end position="986"/>
    </location>
</feature>
<dbReference type="Gene3D" id="3.30.160.60">
    <property type="entry name" value="Classic Zinc Finger"/>
    <property type="match status" value="2"/>
</dbReference>
<evidence type="ECO:0000256" key="4">
    <source>
        <dbReference type="ARBA" id="ARBA00022843"/>
    </source>
</evidence>
<dbReference type="STRING" id="27342.A0A0H2RX34"/>
<evidence type="ECO:0000256" key="11">
    <source>
        <dbReference type="SAM" id="MobiDB-lite"/>
    </source>
</evidence>
<keyword evidence="10" id="KW-0863">Zinc-finger</keyword>
<dbReference type="GO" id="GO:1990527">
    <property type="term" value="C:Tec1p-Ste12p-Dig1p complex"/>
    <property type="evidence" value="ECO:0007669"/>
    <property type="project" value="TreeGrafter"/>
</dbReference>
<feature type="region of interest" description="Disordered" evidence="11">
    <location>
        <begin position="915"/>
        <end position="935"/>
    </location>
</feature>
<feature type="region of interest" description="Disordered" evidence="11">
    <location>
        <begin position="958"/>
        <end position="986"/>
    </location>
</feature>
<keyword evidence="14" id="KW-1185">Reference proteome</keyword>
<keyword evidence="3" id="KW-1017">Isopeptide bond</keyword>
<dbReference type="Pfam" id="PF02200">
    <property type="entry name" value="STE"/>
    <property type="match status" value="1"/>
</dbReference>
<dbReference type="FunFam" id="3.30.160.60:FF:000063">
    <property type="entry name" value="Wilms tumor 1-KTS isoform"/>
    <property type="match status" value="1"/>
</dbReference>
<feature type="region of interest" description="Disordered" evidence="11">
    <location>
        <begin position="660"/>
        <end position="690"/>
    </location>
</feature>
<keyword evidence="5" id="KW-0805">Transcription regulation</keyword>
<feature type="compositionally biased region" description="Low complexity" evidence="11">
    <location>
        <begin position="206"/>
        <end position="218"/>
    </location>
</feature>
<keyword evidence="10" id="KW-0862">Zinc</keyword>
<evidence type="ECO:0000256" key="2">
    <source>
        <dbReference type="ARBA" id="ARBA00004642"/>
    </source>
</evidence>
<dbReference type="InterPro" id="IPR036236">
    <property type="entry name" value="Znf_C2H2_sf"/>
</dbReference>
<evidence type="ECO:0000256" key="6">
    <source>
        <dbReference type="ARBA" id="ARBA00023163"/>
    </source>
</evidence>
<gene>
    <name evidence="13" type="ORF">SCHPADRAFT_207875</name>
</gene>
<evidence type="ECO:0000313" key="14">
    <source>
        <dbReference type="Proteomes" id="UP000053477"/>
    </source>
</evidence>
<dbReference type="PROSITE" id="PS00028">
    <property type="entry name" value="ZINC_FINGER_C2H2_1"/>
    <property type="match status" value="2"/>
</dbReference>
<evidence type="ECO:0000256" key="10">
    <source>
        <dbReference type="PROSITE-ProRule" id="PRU00042"/>
    </source>
</evidence>
<evidence type="ECO:0000313" key="13">
    <source>
        <dbReference type="EMBL" id="KLO16620.1"/>
    </source>
</evidence>
<dbReference type="PANTHER" id="PTHR47427:SF1">
    <property type="entry name" value="PROTEIN STE12"/>
    <property type="match status" value="1"/>
</dbReference>
<feature type="compositionally biased region" description="Polar residues" evidence="11">
    <location>
        <begin position="672"/>
        <end position="690"/>
    </location>
</feature>
<evidence type="ECO:0000256" key="7">
    <source>
        <dbReference type="ARBA" id="ARBA00023242"/>
    </source>
</evidence>
<dbReference type="Pfam" id="PF00096">
    <property type="entry name" value="zf-C2H2"/>
    <property type="match status" value="1"/>
</dbReference>
<feature type="compositionally biased region" description="Basic and acidic residues" evidence="11">
    <location>
        <begin position="567"/>
        <end position="577"/>
    </location>
</feature>
<dbReference type="OrthoDB" id="1095242at2759"/>
<dbReference type="SMART" id="SM00355">
    <property type="entry name" value="ZnF_C2H2"/>
    <property type="match status" value="2"/>
</dbReference>
<keyword evidence="7" id="KW-0539">Nucleus</keyword>
<dbReference type="PROSITE" id="PS50157">
    <property type="entry name" value="ZINC_FINGER_C2H2_2"/>
    <property type="match status" value="2"/>
</dbReference>
<feature type="region of interest" description="Disordered" evidence="11">
    <location>
        <begin position="463"/>
        <end position="588"/>
    </location>
</feature>
<comment type="subcellular location">
    <subcellularLocation>
        <location evidence="1">Nucleus</location>
        <location evidence="1">Nucleolus</location>
    </subcellularLocation>
    <subcellularLocation>
        <location evidence="2">Nucleus</location>
        <location evidence="2">Nucleoplasm</location>
    </subcellularLocation>
</comment>
<accession>A0A0H2RX34</accession>
<dbReference type="SMART" id="SM00424">
    <property type="entry name" value="STE"/>
    <property type="match status" value="1"/>
</dbReference>
<evidence type="ECO:0000256" key="8">
    <source>
        <dbReference type="ARBA" id="ARBA00024345"/>
    </source>
</evidence>
<evidence type="ECO:0000256" key="3">
    <source>
        <dbReference type="ARBA" id="ARBA00022499"/>
    </source>
</evidence>
<dbReference type="GO" id="GO:0003700">
    <property type="term" value="F:DNA-binding transcription factor activity"/>
    <property type="evidence" value="ECO:0007669"/>
    <property type="project" value="InterPro"/>
</dbReference>
<dbReference type="EMBL" id="KQ085914">
    <property type="protein sequence ID" value="KLO16620.1"/>
    <property type="molecule type" value="Genomic_DNA"/>
</dbReference>
<dbReference type="Proteomes" id="UP000053477">
    <property type="component" value="Unassembled WGS sequence"/>
</dbReference>
<dbReference type="GO" id="GO:0008270">
    <property type="term" value="F:zinc ion binding"/>
    <property type="evidence" value="ECO:0007669"/>
    <property type="project" value="UniProtKB-KW"/>
</dbReference>
<feature type="compositionally biased region" description="Polar residues" evidence="11">
    <location>
        <begin position="52"/>
        <end position="64"/>
    </location>
</feature>
<dbReference type="InterPro" id="IPR013087">
    <property type="entry name" value="Znf_C2H2_type"/>
</dbReference>
<comment type="similarity">
    <text evidence="8">Belongs to the STE12 transcription factor family.</text>
</comment>
<name>A0A0H2RX34_9AGAM</name>
<reference evidence="13 14" key="1">
    <citation type="submission" date="2015-04" db="EMBL/GenBank/DDBJ databases">
        <title>Complete genome sequence of Schizopora paradoxa KUC8140, a cosmopolitan wood degrader in East Asia.</title>
        <authorList>
            <consortium name="DOE Joint Genome Institute"/>
            <person name="Min B."/>
            <person name="Park H."/>
            <person name="Jang Y."/>
            <person name="Kim J.-J."/>
            <person name="Kim K.H."/>
            <person name="Pangilinan J."/>
            <person name="Lipzen A."/>
            <person name="Riley R."/>
            <person name="Grigoriev I.V."/>
            <person name="Spatafora J.W."/>
            <person name="Choi I.-G."/>
        </authorList>
    </citation>
    <scope>NUCLEOTIDE SEQUENCE [LARGE SCALE GENOMIC DNA]</scope>
    <source>
        <strain evidence="13 14">KUC8140</strain>
    </source>
</reference>
<protein>
    <recommendedName>
        <fullName evidence="9">Wilms tumor protein homolog</fullName>
    </recommendedName>
</protein>
<feature type="domain" description="C2H2-type" evidence="12">
    <location>
        <begin position="766"/>
        <end position="795"/>
    </location>
</feature>
<feature type="region of interest" description="Disordered" evidence="11">
    <location>
        <begin position="80"/>
        <end position="106"/>
    </location>
</feature>
<dbReference type="InterPro" id="IPR003120">
    <property type="entry name" value="Ste12"/>
</dbReference>
<feature type="domain" description="C2H2-type" evidence="12">
    <location>
        <begin position="796"/>
        <end position="823"/>
    </location>
</feature>
<keyword evidence="4" id="KW-0832">Ubl conjugation</keyword>
<proteinExistence type="inferred from homology"/>
<dbReference type="GO" id="GO:0005730">
    <property type="term" value="C:nucleolus"/>
    <property type="evidence" value="ECO:0007669"/>
    <property type="project" value="UniProtKB-SubCell"/>
</dbReference>
<feature type="compositionally biased region" description="Basic and acidic residues" evidence="11">
    <location>
        <begin position="476"/>
        <end position="499"/>
    </location>
</feature>
<dbReference type="AlphaFoldDB" id="A0A0H2RX34"/>
<dbReference type="SUPFAM" id="SSF57667">
    <property type="entry name" value="beta-beta-alpha zinc fingers"/>
    <property type="match status" value="1"/>
</dbReference>
<evidence type="ECO:0000259" key="12">
    <source>
        <dbReference type="PROSITE" id="PS50157"/>
    </source>
</evidence>
<dbReference type="InterPro" id="IPR052127">
    <property type="entry name" value="STE12_transcription_factor"/>
</dbReference>
<feature type="compositionally biased region" description="Low complexity" evidence="11">
    <location>
        <begin position="80"/>
        <end position="102"/>
    </location>
</feature>
<evidence type="ECO:0000256" key="1">
    <source>
        <dbReference type="ARBA" id="ARBA00004604"/>
    </source>
</evidence>
<dbReference type="PANTHER" id="PTHR47427">
    <property type="entry name" value="PROTEIN STE12"/>
    <property type="match status" value="1"/>
</dbReference>
<evidence type="ECO:0000256" key="9">
    <source>
        <dbReference type="ARBA" id="ARBA00069242"/>
    </source>
</evidence>